<dbReference type="SUPFAM" id="SSF46785">
    <property type="entry name" value="Winged helix' DNA-binding domain"/>
    <property type="match status" value="1"/>
</dbReference>
<dbReference type="SMART" id="SM00895">
    <property type="entry name" value="FCD"/>
    <property type="match status" value="1"/>
</dbReference>
<dbReference type="PANTHER" id="PTHR43537">
    <property type="entry name" value="TRANSCRIPTIONAL REGULATOR, GNTR FAMILY"/>
    <property type="match status" value="1"/>
</dbReference>
<dbReference type="SUPFAM" id="SSF48008">
    <property type="entry name" value="GntR ligand-binding domain-like"/>
    <property type="match status" value="1"/>
</dbReference>
<dbReference type="Proteomes" id="UP000184440">
    <property type="component" value="Unassembled WGS sequence"/>
</dbReference>
<dbReference type="Pfam" id="PF00392">
    <property type="entry name" value="GntR"/>
    <property type="match status" value="1"/>
</dbReference>
<dbReference type="CDD" id="cd07377">
    <property type="entry name" value="WHTH_GntR"/>
    <property type="match status" value="1"/>
</dbReference>
<dbReference type="InterPro" id="IPR036390">
    <property type="entry name" value="WH_DNA-bd_sf"/>
</dbReference>
<feature type="domain" description="HTH gntR-type" evidence="4">
    <location>
        <begin position="13"/>
        <end position="83"/>
    </location>
</feature>
<keyword evidence="3" id="KW-0804">Transcription</keyword>
<dbReference type="InterPro" id="IPR000524">
    <property type="entry name" value="Tscrpt_reg_HTH_GntR"/>
</dbReference>
<accession>A0A1M7R3Q8</accession>
<dbReference type="OrthoDB" id="4535513at2"/>
<dbReference type="Pfam" id="PF07729">
    <property type="entry name" value="FCD"/>
    <property type="match status" value="1"/>
</dbReference>
<keyword evidence="1" id="KW-0805">Transcription regulation</keyword>
<dbReference type="InterPro" id="IPR036388">
    <property type="entry name" value="WH-like_DNA-bd_sf"/>
</dbReference>
<reference evidence="5 6" key="1">
    <citation type="submission" date="2016-11" db="EMBL/GenBank/DDBJ databases">
        <authorList>
            <person name="Jaros S."/>
            <person name="Januszkiewicz K."/>
            <person name="Wedrychowicz H."/>
        </authorList>
    </citation>
    <scope>NUCLEOTIDE SEQUENCE [LARGE SCALE GENOMIC DNA]</scope>
    <source>
        <strain evidence="5 6">DSM 46144</strain>
    </source>
</reference>
<organism evidence="5 6">
    <name type="scientific">Cryptosporangium aurantiacum</name>
    <dbReference type="NCBI Taxonomy" id="134849"/>
    <lineage>
        <taxon>Bacteria</taxon>
        <taxon>Bacillati</taxon>
        <taxon>Actinomycetota</taxon>
        <taxon>Actinomycetes</taxon>
        <taxon>Cryptosporangiales</taxon>
        <taxon>Cryptosporangiaceae</taxon>
        <taxon>Cryptosporangium</taxon>
    </lineage>
</organism>
<evidence type="ECO:0000313" key="6">
    <source>
        <dbReference type="Proteomes" id="UP000184440"/>
    </source>
</evidence>
<dbReference type="RefSeq" id="WP_073259679.1">
    <property type="nucleotide sequence ID" value="NZ_FRCS01000006.1"/>
</dbReference>
<keyword evidence="2 5" id="KW-0238">DNA-binding</keyword>
<dbReference type="SMART" id="SM00345">
    <property type="entry name" value="HTH_GNTR"/>
    <property type="match status" value="1"/>
</dbReference>
<dbReference type="AlphaFoldDB" id="A0A1M7R3Q8"/>
<evidence type="ECO:0000256" key="3">
    <source>
        <dbReference type="ARBA" id="ARBA00023163"/>
    </source>
</evidence>
<evidence type="ECO:0000313" key="5">
    <source>
        <dbReference type="EMBL" id="SHN39662.1"/>
    </source>
</evidence>
<keyword evidence="6" id="KW-1185">Reference proteome</keyword>
<proteinExistence type="predicted"/>
<name>A0A1M7R3Q8_9ACTN</name>
<dbReference type="GO" id="GO:0003677">
    <property type="term" value="F:DNA binding"/>
    <property type="evidence" value="ECO:0007669"/>
    <property type="project" value="UniProtKB-KW"/>
</dbReference>
<dbReference type="Gene3D" id="1.10.10.10">
    <property type="entry name" value="Winged helix-like DNA-binding domain superfamily/Winged helix DNA-binding domain"/>
    <property type="match status" value="1"/>
</dbReference>
<evidence type="ECO:0000256" key="1">
    <source>
        <dbReference type="ARBA" id="ARBA00023015"/>
    </source>
</evidence>
<dbReference type="PANTHER" id="PTHR43537:SF24">
    <property type="entry name" value="GLUCONATE OPERON TRANSCRIPTIONAL REPRESSOR"/>
    <property type="match status" value="1"/>
</dbReference>
<dbReference type="Gene3D" id="1.20.120.530">
    <property type="entry name" value="GntR ligand-binding domain-like"/>
    <property type="match status" value="1"/>
</dbReference>
<dbReference type="STRING" id="134849.SAMN05443668_106332"/>
<dbReference type="EMBL" id="FRCS01000006">
    <property type="protein sequence ID" value="SHN39662.1"/>
    <property type="molecule type" value="Genomic_DNA"/>
</dbReference>
<protein>
    <submittedName>
        <fullName evidence="5">DNA-binding transcriptional regulator, FadR family</fullName>
    </submittedName>
</protein>
<gene>
    <name evidence="5" type="ORF">SAMN05443668_106332</name>
</gene>
<dbReference type="InterPro" id="IPR011711">
    <property type="entry name" value="GntR_C"/>
</dbReference>
<dbReference type="GO" id="GO:0003700">
    <property type="term" value="F:DNA-binding transcription factor activity"/>
    <property type="evidence" value="ECO:0007669"/>
    <property type="project" value="InterPro"/>
</dbReference>
<dbReference type="PROSITE" id="PS50949">
    <property type="entry name" value="HTH_GNTR"/>
    <property type="match status" value="1"/>
</dbReference>
<sequence length="249" mass="27298">MGGPQRAKNRRPVKLAEQVAQAILQDIEKAGMAPGQRLPAEAVMAQAHGVSRGTLREALRILEVHGLITIKSGPGGGPVLAEMDHEDFARMATLHFQATGVTFRQLLEARIVLEPRMAELAAVNGSADQVSALRANLQAHGEARNVDDLMVHAHAFHSIVADMAGNNNKALSLMTSSLHGIFDIYQRRGRDLDVMRETVRVHERITDAIERRDSAKAALLMELHMEQSADTFARENPTLIDRAVSWLIS</sequence>
<dbReference type="InterPro" id="IPR008920">
    <property type="entry name" value="TF_FadR/GntR_C"/>
</dbReference>
<evidence type="ECO:0000259" key="4">
    <source>
        <dbReference type="PROSITE" id="PS50949"/>
    </source>
</evidence>
<evidence type="ECO:0000256" key="2">
    <source>
        <dbReference type="ARBA" id="ARBA00023125"/>
    </source>
</evidence>
<dbReference type="PRINTS" id="PR00035">
    <property type="entry name" value="HTHGNTR"/>
</dbReference>